<organism evidence="2 3">
    <name type="scientific">Phytophthora infestans</name>
    <name type="common">Potato late blight agent</name>
    <name type="synonym">Botrytis infestans</name>
    <dbReference type="NCBI Taxonomy" id="4787"/>
    <lineage>
        <taxon>Eukaryota</taxon>
        <taxon>Sar</taxon>
        <taxon>Stramenopiles</taxon>
        <taxon>Oomycota</taxon>
        <taxon>Peronosporomycetes</taxon>
        <taxon>Peronosporales</taxon>
        <taxon>Peronosporaceae</taxon>
        <taxon>Phytophthora</taxon>
    </lineage>
</organism>
<name>A0A833SYX2_PHYIN</name>
<comment type="caution">
    <text evidence="2">The sequence shown here is derived from an EMBL/GenBank/DDBJ whole genome shotgun (WGS) entry which is preliminary data.</text>
</comment>
<sequence length="88" mass="9558">MMELTTAGDENEANETVVDVLPGDDGHRKGVQYSGLGWVSRRRVVFCGGESSAVWIWSCDRGEGIARGTLEVVDGGFMRTVVVVERTP</sequence>
<dbReference type="Proteomes" id="UP000602510">
    <property type="component" value="Unassembled WGS sequence"/>
</dbReference>
<keyword evidence="3" id="KW-1185">Reference proteome</keyword>
<reference evidence="2" key="1">
    <citation type="submission" date="2020-04" db="EMBL/GenBank/DDBJ databases">
        <title>Hybrid Assembly of Korean Phytophthora infestans isolates.</title>
        <authorList>
            <person name="Prokchorchik M."/>
            <person name="Lee Y."/>
            <person name="Seo J."/>
            <person name="Cho J.-H."/>
            <person name="Park Y.-E."/>
            <person name="Jang D.-C."/>
            <person name="Im J.-S."/>
            <person name="Choi J.-G."/>
            <person name="Park H.-J."/>
            <person name="Lee G.-B."/>
            <person name="Lee Y.-G."/>
            <person name="Hong S.-Y."/>
            <person name="Cho K."/>
            <person name="Sohn K.H."/>
        </authorList>
    </citation>
    <scope>NUCLEOTIDE SEQUENCE</scope>
    <source>
        <strain evidence="2">KR_1_A1</strain>
    </source>
</reference>
<dbReference type="EMBL" id="WSZM01000331">
    <property type="protein sequence ID" value="KAF4035080.1"/>
    <property type="molecule type" value="Genomic_DNA"/>
</dbReference>
<evidence type="ECO:0000313" key="2">
    <source>
        <dbReference type="EMBL" id="KAF4035080.1"/>
    </source>
</evidence>
<protein>
    <submittedName>
        <fullName evidence="2">Uncharacterized protein</fullName>
    </submittedName>
</protein>
<proteinExistence type="predicted"/>
<accession>A0A833SYX2</accession>
<evidence type="ECO:0000313" key="3">
    <source>
        <dbReference type="Proteomes" id="UP000602510"/>
    </source>
</evidence>
<feature type="region of interest" description="Disordered" evidence="1">
    <location>
        <begin position="1"/>
        <end position="22"/>
    </location>
</feature>
<gene>
    <name evidence="2" type="ORF">GN244_ATG12849</name>
</gene>
<dbReference type="AlphaFoldDB" id="A0A833SYX2"/>
<evidence type="ECO:0000256" key="1">
    <source>
        <dbReference type="SAM" id="MobiDB-lite"/>
    </source>
</evidence>